<keyword evidence="4 5" id="KW-0472">Membrane</keyword>
<dbReference type="PANTHER" id="PTHR43701">
    <property type="entry name" value="MEMBRANE TRANSPORTER PROTEIN MJ0441-RELATED"/>
    <property type="match status" value="1"/>
</dbReference>
<feature type="transmembrane region" description="Helical" evidence="5">
    <location>
        <begin position="7"/>
        <end position="32"/>
    </location>
</feature>
<evidence type="ECO:0000256" key="4">
    <source>
        <dbReference type="ARBA" id="ARBA00023136"/>
    </source>
</evidence>
<reference evidence="6 7" key="1">
    <citation type="submission" date="2016-10" db="EMBL/GenBank/DDBJ databases">
        <authorList>
            <person name="de Groot N.N."/>
        </authorList>
    </citation>
    <scope>NUCLEOTIDE SEQUENCE [LARGE SCALE GENOMIC DNA]</scope>
    <source>
        <strain evidence="6 7">Nm9</strain>
    </source>
</reference>
<protein>
    <recommendedName>
        <fullName evidence="5">Probable membrane transporter protein</fullName>
    </recommendedName>
</protein>
<feature type="transmembrane region" description="Helical" evidence="5">
    <location>
        <begin position="220"/>
        <end position="238"/>
    </location>
</feature>
<feature type="transmembrane region" description="Helical" evidence="5">
    <location>
        <begin position="153"/>
        <end position="177"/>
    </location>
</feature>
<dbReference type="AlphaFoldDB" id="A0A1H9GKH4"/>
<feature type="transmembrane region" description="Helical" evidence="5">
    <location>
        <begin position="71"/>
        <end position="92"/>
    </location>
</feature>
<feature type="transmembrane region" description="Helical" evidence="5">
    <location>
        <begin position="44"/>
        <end position="64"/>
    </location>
</feature>
<dbReference type="GO" id="GO:0005886">
    <property type="term" value="C:plasma membrane"/>
    <property type="evidence" value="ECO:0007669"/>
    <property type="project" value="UniProtKB-SubCell"/>
</dbReference>
<feature type="transmembrane region" description="Helical" evidence="5">
    <location>
        <begin position="98"/>
        <end position="116"/>
    </location>
</feature>
<evidence type="ECO:0000313" key="7">
    <source>
        <dbReference type="Proteomes" id="UP000181998"/>
    </source>
</evidence>
<dbReference type="Proteomes" id="UP000181998">
    <property type="component" value="Unassembled WGS sequence"/>
</dbReference>
<name>A0A1H9GKH4_9PROT</name>
<feature type="transmembrane region" description="Helical" evidence="5">
    <location>
        <begin position="250"/>
        <end position="272"/>
    </location>
</feature>
<dbReference type="PANTHER" id="PTHR43701:SF2">
    <property type="entry name" value="MEMBRANE TRANSPORTER PROTEIN YJNA-RELATED"/>
    <property type="match status" value="1"/>
</dbReference>
<dbReference type="EMBL" id="FOFX01000067">
    <property type="protein sequence ID" value="SEQ50605.1"/>
    <property type="molecule type" value="Genomic_DNA"/>
</dbReference>
<sequence length="273" mass="28738">MEPNLISILLGSFTGIVLALTGAGGAIIAVPLLMFSLHLTVAEAAPIGLLAVGLSAAIGALLALRQKVVRYRAAMLIAATGALTAPIGIWAAQQLPNAPLTLLFACVLIYVAIRMFHQSLHENDKDVRILTDTPCRIDDIGERLVWNIPCFRALAFSGTMAGFLSGLLGVGGGFVIVPTLKKVTNLNMQSILATSLAIIALISLTGVVSAIFIGALKWSIAFPFCGGTIAGMLLGRLFDDRFSGHRLQQSFAILAISVAIGLIVKVVWIAFFS</sequence>
<feature type="transmembrane region" description="Helical" evidence="5">
    <location>
        <begin position="189"/>
        <end position="213"/>
    </location>
</feature>
<comment type="subcellular location">
    <subcellularLocation>
        <location evidence="5">Cell membrane</location>
        <topology evidence="5">Multi-pass membrane protein</topology>
    </subcellularLocation>
    <subcellularLocation>
        <location evidence="1">Membrane</location>
        <topology evidence="1">Multi-pass membrane protein</topology>
    </subcellularLocation>
</comment>
<accession>A0A1H9GKH4</accession>
<evidence type="ECO:0000256" key="1">
    <source>
        <dbReference type="ARBA" id="ARBA00004141"/>
    </source>
</evidence>
<keyword evidence="5" id="KW-1003">Cell membrane</keyword>
<keyword evidence="2 5" id="KW-0812">Transmembrane</keyword>
<dbReference type="Pfam" id="PF01925">
    <property type="entry name" value="TauE"/>
    <property type="match status" value="1"/>
</dbReference>
<organism evidence="6 7">
    <name type="scientific">Nitrosomonas ureae</name>
    <dbReference type="NCBI Taxonomy" id="44577"/>
    <lineage>
        <taxon>Bacteria</taxon>
        <taxon>Pseudomonadati</taxon>
        <taxon>Pseudomonadota</taxon>
        <taxon>Betaproteobacteria</taxon>
        <taxon>Nitrosomonadales</taxon>
        <taxon>Nitrosomonadaceae</taxon>
        <taxon>Nitrosomonas</taxon>
    </lineage>
</organism>
<comment type="similarity">
    <text evidence="5">Belongs to the 4-toluene sulfonate uptake permease (TSUP) (TC 2.A.102) family.</text>
</comment>
<dbReference type="InterPro" id="IPR051598">
    <property type="entry name" value="TSUP/Inactive_protease-like"/>
</dbReference>
<evidence type="ECO:0000256" key="5">
    <source>
        <dbReference type="RuleBase" id="RU363041"/>
    </source>
</evidence>
<evidence type="ECO:0000256" key="2">
    <source>
        <dbReference type="ARBA" id="ARBA00022692"/>
    </source>
</evidence>
<dbReference type="RefSeq" id="WP_074722394.1">
    <property type="nucleotide sequence ID" value="NZ_FOFX01000067.1"/>
</dbReference>
<gene>
    <name evidence="6" type="ORF">SAMN05421510_10678</name>
</gene>
<dbReference type="OrthoDB" id="7031597at2"/>
<proteinExistence type="inferred from homology"/>
<evidence type="ECO:0000313" key="6">
    <source>
        <dbReference type="EMBL" id="SEQ50605.1"/>
    </source>
</evidence>
<evidence type="ECO:0000256" key="3">
    <source>
        <dbReference type="ARBA" id="ARBA00022989"/>
    </source>
</evidence>
<keyword evidence="3 5" id="KW-1133">Transmembrane helix</keyword>
<dbReference type="InterPro" id="IPR002781">
    <property type="entry name" value="TM_pro_TauE-like"/>
</dbReference>